<dbReference type="Pfam" id="PF05226">
    <property type="entry name" value="CHASE2"/>
    <property type="match status" value="1"/>
</dbReference>
<feature type="transmembrane region" description="Helical" evidence="1">
    <location>
        <begin position="733"/>
        <end position="756"/>
    </location>
</feature>
<feature type="domain" description="CHASE2" evidence="2">
    <location>
        <begin position="398"/>
        <end position="724"/>
    </location>
</feature>
<accession>A0A7C4A059</accession>
<feature type="transmembrane region" description="Helical" evidence="1">
    <location>
        <begin position="701"/>
        <end position="726"/>
    </location>
</feature>
<dbReference type="SMART" id="SM01080">
    <property type="entry name" value="CHASE2"/>
    <property type="match status" value="1"/>
</dbReference>
<comment type="caution">
    <text evidence="3">The sequence shown here is derived from an EMBL/GenBank/DDBJ whole genome shotgun (WGS) entry which is preliminary data.</text>
</comment>
<dbReference type="InterPro" id="IPR007890">
    <property type="entry name" value="CHASE2"/>
</dbReference>
<dbReference type="EMBL" id="DSPX01000255">
    <property type="protein sequence ID" value="HGG03748.1"/>
    <property type="molecule type" value="Genomic_DNA"/>
</dbReference>
<evidence type="ECO:0000259" key="2">
    <source>
        <dbReference type="SMART" id="SM01080"/>
    </source>
</evidence>
<keyword evidence="1" id="KW-0472">Membrane</keyword>
<reference evidence="3" key="1">
    <citation type="journal article" date="2020" name="mSystems">
        <title>Genome- and Community-Level Interaction Insights into Carbon Utilization and Element Cycling Functions of Hydrothermarchaeota in Hydrothermal Sediment.</title>
        <authorList>
            <person name="Zhou Z."/>
            <person name="Liu Y."/>
            <person name="Xu W."/>
            <person name="Pan J."/>
            <person name="Luo Z.H."/>
            <person name="Li M."/>
        </authorList>
    </citation>
    <scope>NUCLEOTIDE SEQUENCE [LARGE SCALE GENOMIC DNA]</scope>
    <source>
        <strain evidence="3">SpSt-374</strain>
    </source>
</reference>
<proteinExistence type="predicted"/>
<sequence>MAKLVKLSLEGQINSGYQVELVEIKEEGQYGRTLAEGISGGLPPADRVYQDYEEWQHQYECLDPTVRAPQKRGKGKLPREISVEACQVAARRLKESFNQWLDYPEFQKIENILRTILSPWEDIRFLVKTKDYDLWQLPWSVWNFFDDYRNAEVAFSPAEFKGVEKPVVARRRKKVRILAVGGESTGIDYQPDQQTLKRLVKVGAAPEFLNQPTPRQVRDRLWEKQWDILFFAGHGDSAEEPQTGMVYLNSADILSPEDLENTLKHAIEKGLKIAIFNSCNGLGLARQLVTEYQIPLVIAMREEVPNRVAQDFLEHFLFQYAQRGEILSVAVRKARERILDDWKERLPSIDWLPVICQNPAVRPPSWQDLQRPISPPQVAVTSLASTTVVMLVRAMGLLQLWEISYFNQMMLQRPPEEPDPRILVVAVTNRDLEKEEDREYMSDKTTEKLLRKLAAYQPQVIGLDIIRDSPRPMGETQAHQKLLQYLQENEDIISVCVARPQEKPETQGYGPPPGVPVKRVGFGDFPISKNGDETIRRQLIAQSLENVDPDDPCQSKFSLSFLLAYRYLEAKGFEIKRTANQEMQFFHRKQEYPSVTMKRWKPGNGGYQKMLADGYQILLNYRSSGEYGWNVARMVTVQEVINGQIKPEEIKGKIILIGYTAKSSNNIDYHSTIYPEKMPGVLIHAHAVSQILSRVIDGRPFLWAFPWWGDALWVFAWAGVGGVLVWGMRRTALMLVASAGAIVPISGLCFLILWQTAGWMPFIPAAVAILLTTAGCAIVYIIYPLLRRQ</sequence>
<gene>
    <name evidence="3" type="ORF">ENR15_24700</name>
</gene>
<evidence type="ECO:0000313" key="3">
    <source>
        <dbReference type="EMBL" id="HGG03748.1"/>
    </source>
</evidence>
<feature type="transmembrane region" description="Helical" evidence="1">
    <location>
        <begin position="762"/>
        <end position="786"/>
    </location>
</feature>
<keyword evidence="1" id="KW-1133">Transmembrane helix</keyword>
<dbReference type="Pfam" id="PF12770">
    <property type="entry name" value="CHAT"/>
    <property type="match status" value="1"/>
</dbReference>
<dbReference type="AlphaFoldDB" id="A0A7C4A059"/>
<organism evidence="3">
    <name type="scientific">Planktothricoides sp. SpSt-374</name>
    <dbReference type="NCBI Taxonomy" id="2282167"/>
    <lineage>
        <taxon>Bacteria</taxon>
        <taxon>Bacillati</taxon>
        <taxon>Cyanobacteriota</taxon>
        <taxon>Cyanophyceae</taxon>
        <taxon>Oscillatoriophycideae</taxon>
        <taxon>Oscillatoriales</taxon>
        <taxon>Oscillatoriaceae</taxon>
        <taxon>Planktothricoides</taxon>
    </lineage>
</organism>
<protein>
    <submittedName>
        <fullName evidence="3">CHASE2 domain-containing protein</fullName>
    </submittedName>
</protein>
<name>A0A7C4A059_9CYAN</name>
<dbReference type="InterPro" id="IPR024983">
    <property type="entry name" value="CHAT_dom"/>
</dbReference>
<keyword evidence="1" id="KW-0812">Transmembrane</keyword>
<evidence type="ECO:0000256" key="1">
    <source>
        <dbReference type="SAM" id="Phobius"/>
    </source>
</evidence>